<sequence>MSKIYDYVRHPRAAELAARKPVSTAQIRGIDHQHWLMRFNAKFGLKITVVVGTMWAAYLFTVLALFALPDAIAQGTYFVVVWLSSSFLQLVLLPIIIVGQNIQARASDTRADETYKDAEAVLKEAAMIQEHLTKQDELISRILGQIGPLEPKIT</sequence>
<organism evidence="2">
    <name type="scientific">uncultured Mycobacterium sp</name>
    <dbReference type="NCBI Taxonomy" id="171292"/>
    <lineage>
        <taxon>Bacteria</taxon>
        <taxon>Bacillati</taxon>
        <taxon>Actinomycetota</taxon>
        <taxon>Actinomycetes</taxon>
        <taxon>Mycobacteriales</taxon>
        <taxon>Mycobacteriaceae</taxon>
        <taxon>Mycobacterium</taxon>
        <taxon>environmental samples</taxon>
    </lineage>
</organism>
<dbReference type="InterPro" id="IPR010406">
    <property type="entry name" value="DUF1003"/>
</dbReference>
<keyword evidence="1" id="KW-0812">Transmembrane</keyword>
<evidence type="ECO:0000313" key="2">
    <source>
        <dbReference type="EMBL" id="SBS75627.1"/>
    </source>
</evidence>
<protein>
    <recommendedName>
        <fullName evidence="3">DUF1003 domain-containing protein</fullName>
    </recommendedName>
</protein>
<accession>A0A1Y5PAF7</accession>
<feature type="transmembrane region" description="Helical" evidence="1">
    <location>
        <begin position="75"/>
        <end position="98"/>
    </location>
</feature>
<dbReference type="Pfam" id="PF06210">
    <property type="entry name" value="DUF1003"/>
    <property type="match status" value="1"/>
</dbReference>
<keyword evidence="1" id="KW-1133">Transmembrane helix</keyword>
<feature type="transmembrane region" description="Helical" evidence="1">
    <location>
        <begin position="47"/>
        <end position="69"/>
    </location>
</feature>
<name>A0A1Y5PAF7_9MYCO</name>
<proteinExistence type="predicted"/>
<reference evidence="2" key="1">
    <citation type="submission" date="2016-03" db="EMBL/GenBank/DDBJ databases">
        <authorList>
            <person name="Ploux O."/>
        </authorList>
    </citation>
    <scope>NUCLEOTIDE SEQUENCE</scope>
    <source>
        <strain evidence="2">UC10</strain>
    </source>
</reference>
<evidence type="ECO:0008006" key="3">
    <source>
        <dbReference type="Google" id="ProtNLM"/>
    </source>
</evidence>
<keyword evidence="1" id="KW-0472">Membrane</keyword>
<dbReference type="AlphaFoldDB" id="A0A1Y5PAF7"/>
<gene>
    <name evidence="2" type="ORF">MHPYR_250029</name>
</gene>
<dbReference type="EMBL" id="FLQS01000018">
    <property type="protein sequence ID" value="SBS75627.1"/>
    <property type="molecule type" value="Genomic_DNA"/>
</dbReference>
<evidence type="ECO:0000256" key="1">
    <source>
        <dbReference type="SAM" id="Phobius"/>
    </source>
</evidence>